<dbReference type="Proteomes" id="UP000254263">
    <property type="component" value="Unassembled WGS sequence"/>
</dbReference>
<dbReference type="PANTHER" id="PTHR43037:SF5">
    <property type="entry name" value="FERULOYL ESTERASE"/>
    <property type="match status" value="1"/>
</dbReference>
<evidence type="ECO:0000256" key="1">
    <source>
        <dbReference type="ARBA" id="ARBA00022729"/>
    </source>
</evidence>
<accession>A0A379DIW9</accession>
<dbReference type="GO" id="GO:0016787">
    <property type="term" value="F:hydrolase activity"/>
    <property type="evidence" value="ECO:0007669"/>
    <property type="project" value="UniProtKB-KW"/>
</dbReference>
<dbReference type="PANTHER" id="PTHR43037">
    <property type="entry name" value="UNNAMED PRODUCT-RELATED"/>
    <property type="match status" value="1"/>
</dbReference>
<proteinExistence type="predicted"/>
<dbReference type="InterPro" id="IPR050955">
    <property type="entry name" value="Plant_Biomass_Hydrol_Est"/>
</dbReference>
<sequence>MIKALKMNQRITKCIILFYVFACIPLHGQENYSKLTKEALETMWEAKDTVGYRKSFDMYERAFSLFPDSIDETGLYKASVLASDLKENDKAFKYLTLLFELKPNLPWEPNWSYILGDESENEYKNLLSDVRWNELKQKALKAKLTFYEELNVNEKEFYASNKVPLYKVKDGKTLYKEIRKKNGYLSKKRQNYSISFAINDSVKTSFFVHIPKNYSPNKSYPLLFFLHGAVRYNQLSDYQLASWVLYDWNRYYTKYAEQNDVILVFPKGSGKFNWMTSDDGFFMIPKIVALVKKALNVDDDKVFISGHSNGATGSFSYLMKQPTLFAGFYGFNTYPKVFTGGTFVENIKNRSFINFSTDEDYYYPPNANDDFTQLMNSINADYKEYRYNGFPHSFPQFDESEPAYGILFADLLKRQRNPFPKEISWEFDDECYGDIDWLSNIKLDTLAVRKDWHKVKNFKINRWLKYDEKDSLVVMEVDRMAFDFPRKSGKIIAKYENNIFRIETSCVKSFSVNISPEMIDTGKKVRIYLNGKLCFNKRIGYNTNFMLQNFNINQDRIQVWINQVNIQ</sequence>
<gene>
    <name evidence="3" type="ORF">NCTC13100_01123</name>
</gene>
<evidence type="ECO:0000256" key="2">
    <source>
        <dbReference type="ARBA" id="ARBA00022801"/>
    </source>
</evidence>
<dbReference type="SUPFAM" id="SSF53474">
    <property type="entry name" value="alpha/beta-Hydrolases"/>
    <property type="match status" value="1"/>
</dbReference>
<dbReference type="InterPro" id="IPR000801">
    <property type="entry name" value="Esterase-like"/>
</dbReference>
<dbReference type="AlphaFoldDB" id="A0A379DIW9"/>
<dbReference type="EMBL" id="UGTI01000001">
    <property type="protein sequence ID" value="SUB77973.1"/>
    <property type="molecule type" value="Genomic_DNA"/>
</dbReference>
<reference evidence="3 4" key="1">
    <citation type="submission" date="2018-06" db="EMBL/GenBank/DDBJ databases">
        <authorList>
            <consortium name="Pathogen Informatics"/>
            <person name="Doyle S."/>
        </authorList>
    </citation>
    <scope>NUCLEOTIDE SEQUENCE [LARGE SCALE GENOMIC DNA]</scope>
    <source>
        <strain evidence="3 4">NCTC13100</strain>
    </source>
</reference>
<name>A0A379DIW9_9PORP</name>
<organism evidence="3 4">
    <name type="scientific">Porphyromonas macacae</name>
    <dbReference type="NCBI Taxonomy" id="28115"/>
    <lineage>
        <taxon>Bacteria</taxon>
        <taxon>Pseudomonadati</taxon>
        <taxon>Bacteroidota</taxon>
        <taxon>Bacteroidia</taxon>
        <taxon>Bacteroidales</taxon>
        <taxon>Porphyromonadaceae</taxon>
        <taxon>Porphyromonas</taxon>
    </lineage>
</organism>
<dbReference type="Gene3D" id="3.40.50.1820">
    <property type="entry name" value="alpha/beta hydrolase"/>
    <property type="match status" value="1"/>
</dbReference>
<evidence type="ECO:0000313" key="4">
    <source>
        <dbReference type="Proteomes" id="UP000254263"/>
    </source>
</evidence>
<evidence type="ECO:0000313" key="3">
    <source>
        <dbReference type="EMBL" id="SUB77973.1"/>
    </source>
</evidence>
<protein>
    <submittedName>
        <fullName evidence="3">Poly(3-hydroxybutyrate) depolymerase</fullName>
    </submittedName>
</protein>
<dbReference type="InterPro" id="IPR029058">
    <property type="entry name" value="AB_hydrolase_fold"/>
</dbReference>
<keyword evidence="1" id="KW-0732">Signal</keyword>
<dbReference type="Pfam" id="PF00756">
    <property type="entry name" value="Esterase"/>
    <property type="match status" value="1"/>
</dbReference>
<keyword evidence="2" id="KW-0378">Hydrolase</keyword>